<dbReference type="InterPro" id="IPR000415">
    <property type="entry name" value="Nitroreductase-like"/>
</dbReference>
<reference evidence="9" key="1">
    <citation type="submission" date="2022-01" db="UniProtKB">
        <authorList>
            <consortium name="EnsemblMetazoa"/>
        </authorList>
    </citation>
    <scope>IDENTIFICATION</scope>
</reference>
<accession>A0A8I6RXF7</accession>
<keyword evidence="5" id="KW-0560">Oxidoreductase</keyword>
<proteinExistence type="inferred from homology"/>
<name>A0A8I6RXF7_CIMLE</name>
<evidence type="ECO:0000256" key="7">
    <source>
        <dbReference type="SAM" id="Phobius"/>
    </source>
</evidence>
<comment type="cofactor">
    <cofactor evidence="1">
        <name>FMN</name>
        <dbReference type="ChEBI" id="CHEBI:58210"/>
    </cofactor>
</comment>
<dbReference type="OrthoDB" id="41362at2759"/>
<feature type="transmembrane region" description="Helical" evidence="7">
    <location>
        <begin position="20"/>
        <end position="39"/>
    </location>
</feature>
<keyword evidence="3" id="KW-0285">Flavoprotein</keyword>
<evidence type="ECO:0000313" key="10">
    <source>
        <dbReference type="Proteomes" id="UP000494040"/>
    </source>
</evidence>
<keyword evidence="10" id="KW-1185">Reference proteome</keyword>
<keyword evidence="4" id="KW-0288">FMN</keyword>
<dbReference type="KEGG" id="clec:106666802"/>
<evidence type="ECO:0000256" key="2">
    <source>
        <dbReference type="ARBA" id="ARBA00007118"/>
    </source>
</evidence>
<dbReference type="FunFam" id="3.40.109.10:FF:000004">
    <property type="entry name" value="Iodotyrosine deiodinase 1"/>
    <property type="match status" value="1"/>
</dbReference>
<dbReference type="GO" id="GO:0140616">
    <property type="term" value="F:iodotyrosine deiodinase activity"/>
    <property type="evidence" value="ECO:0007669"/>
    <property type="project" value="UniProtKB-ARBA"/>
</dbReference>
<feature type="compositionally biased region" description="Acidic residues" evidence="6">
    <location>
        <begin position="66"/>
        <end position="82"/>
    </location>
</feature>
<organism evidence="9 10">
    <name type="scientific">Cimex lectularius</name>
    <name type="common">Bed bug</name>
    <name type="synonym">Acanthia lectularia</name>
    <dbReference type="NCBI Taxonomy" id="79782"/>
    <lineage>
        <taxon>Eukaryota</taxon>
        <taxon>Metazoa</taxon>
        <taxon>Ecdysozoa</taxon>
        <taxon>Arthropoda</taxon>
        <taxon>Hexapoda</taxon>
        <taxon>Insecta</taxon>
        <taxon>Pterygota</taxon>
        <taxon>Neoptera</taxon>
        <taxon>Paraneoptera</taxon>
        <taxon>Hemiptera</taxon>
        <taxon>Heteroptera</taxon>
        <taxon>Panheteroptera</taxon>
        <taxon>Cimicomorpha</taxon>
        <taxon>Cimicidae</taxon>
        <taxon>Cimex</taxon>
    </lineage>
</organism>
<keyword evidence="7" id="KW-1133">Transmembrane helix</keyword>
<dbReference type="InterPro" id="IPR050627">
    <property type="entry name" value="Nitroreductase/BluB"/>
</dbReference>
<feature type="domain" description="Nitroreductase" evidence="8">
    <location>
        <begin position="116"/>
        <end position="285"/>
    </location>
</feature>
<evidence type="ECO:0000256" key="1">
    <source>
        <dbReference type="ARBA" id="ARBA00001917"/>
    </source>
</evidence>
<dbReference type="GO" id="GO:0006570">
    <property type="term" value="P:tyrosine metabolic process"/>
    <property type="evidence" value="ECO:0007669"/>
    <property type="project" value="TreeGrafter"/>
</dbReference>
<dbReference type="GeneID" id="106666802"/>
<comment type="similarity">
    <text evidence="2">Belongs to the nitroreductase family.</text>
</comment>
<dbReference type="GO" id="GO:0005886">
    <property type="term" value="C:plasma membrane"/>
    <property type="evidence" value="ECO:0007669"/>
    <property type="project" value="TreeGrafter"/>
</dbReference>
<evidence type="ECO:0000313" key="9">
    <source>
        <dbReference type="EnsemblMetazoa" id="XP_014249749.1"/>
    </source>
</evidence>
<evidence type="ECO:0000256" key="4">
    <source>
        <dbReference type="ARBA" id="ARBA00022643"/>
    </source>
</evidence>
<dbReference type="GO" id="GO:0032553">
    <property type="term" value="F:ribonucleotide binding"/>
    <property type="evidence" value="ECO:0007669"/>
    <property type="project" value="UniProtKB-ARBA"/>
</dbReference>
<evidence type="ECO:0000256" key="5">
    <source>
        <dbReference type="ARBA" id="ARBA00023002"/>
    </source>
</evidence>
<evidence type="ECO:0000259" key="8">
    <source>
        <dbReference type="Pfam" id="PF00881"/>
    </source>
</evidence>
<dbReference type="SUPFAM" id="SSF55469">
    <property type="entry name" value="FMN-dependent nitroreductase-like"/>
    <property type="match status" value="1"/>
</dbReference>
<dbReference type="AlphaFoldDB" id="A0A8I6RXF7"/>
<evidence type="ECO:0000256" key="3">
    <source>
        <dbReference type="ARBA" id="ARBA00022630"/>
    </source>
</evidence>
<dbReference type="InterPro" id="IPR029479">
    <property type="entry name" value="Nitroreductase"/>
</dbReference>
<dbReference type="OMA" id="GANHQPW"/>
<dbReference type="PANTHER" id="PTHR23026:SF90">
    <property type="entry name" value="IODOTYROSINE DEIODINASE 1"/>
    <property type="match status" value="1"/>
</dbReference>
<keyword evidence="7" id="KW-0812">Transmembrane</keyword>
<feature type="region of interest" description="Disordered" evidence="6">
    <location>
        <begin position="66"/>
        <end position="87"/>
    </location>
</feature>
<keyword evidence="7" id="KW-0472">Membrane</keyword>
<dbReference type="Gene3D" id="3.40.109.10">
    <property type="entry name" value="NADH Oxidase"/>
    <property type="match status" value="1"/>
</dbReference>
<dbReference type="Proteomes" id="UP000494040">
    <property type="component" value="Unassembled WGS sequence"/>
</dbReference>
<dbReference type="CTD" id="389434"/>
<evidence type="ECO:0000256" key="6">
    <source>
        <dbReference type="SAM" id="MobiDB-lite"/>
    </source>
</evidence>
<protein>
    <recommendedName>
        <fullName evidence="8">Nitroreductase domain-containing protein</fullName>
    </recommendedName>
</protein>
<dbReference type="Pfam" id="PF00881">
    <property type="entry name" value="Nitroreductase"/>
    <property type="match status" value="1"/>
</dbReference>
<dbReference type="CDD" id="cd02144">
    <property type="entry name" value="iodotyrosine_dehalogenase"/>
    <property type="match status" value="1"/>
</dbReference>
<dbReference type="EnsemblMetazoa" id="XM_014394263.2">
    <property type="protein sequence ID" value="XP_014249749.1"/>
    <property type="gene ID" value="LOC106666802"/>
</dbReference>
<dbReference type="PANTHER" id="PTHR23026">
    <property type="entry name" value="NADPH NITROREDUCTASE"/>
    <property type="match status" value="1"/>
</dbReference>
<feature type="transmembrane region" description="Helical" evidence="7">
    <location>
        <begin position="235"/>
        <end position="254"/>
    </location>
</feature>
<sequence length="307" mass="34739">MMDLTDLNKIILGQIPFLAEYWPFVITVIVCFIAAVVLFRTALDSPVNESLPPEQDALNGLEEFADSDEDEHSGSMPDDDEGPSLPADLEHVPLEFRRISFDESLAKSKEFYDVMEKRRTVRFFSPDPVPIDIIRNIIKAAGTAPSGAHTEPWTYVVVSDKDIKQKIRNIIEQEEEINYNRRMGDRWVSDLKPLKTNWEKEYLTTAPYLIMVFKQAYGFKENGQKKMHYYNEMSVAIASGILITAIHMAGLVSLTSTPMNCGPALRSLLGRPKNEKLTLVLPVGYPSKDATVPDLSRKQIEDIMIEI</sequence>
<dbReference type="RefSeq" id="XP_014249749.1">
    <property type="nucleotide sequence ID" value="XM_014394263.2"/>
</dbReference>